<organism evidence="1 2">
    <name type="scientific">Protopolystoma xenopodis</name>
    <dbReference type="NCBI Taxonomy" id="117903"/>
    <lineage>
        <taxon>Eukaryota</taxon>
        <taxon>Metazoa</taxon>
        <taxon>Spiralia</taxon>
        <taxon>Lophotrochozoa</taxon>
        <taxon>Platyhelminthes</taxon>
        <taxon>Monogenea</taxon>
        <taxon>Polyopisthocotylea</taxon>
        <taxon>Polystomatidea</taxon>
        <taxon>Polystomatidae</taxon>
        <taxon>Protopolystoma</taxon>
    </lineage>
</organism>
<sequence>MNSLIDILVDALSSSDPLVLLIYSFPRLFTHVGSPSVSESTLTSSTKFAATKVSIFPPALSFNTPTPDVAFYTSNVSGCINNMQSHLGIATNLENIFDDGDEYAIKAPEADFTIKNLSNDQYSSLPTHFNDALLHELSRFADQASLLDIVQTSEQRAHLSEAVDLIAETNLLQEILVPAVVTCPALPLSNYTIGSNTTTAAITFPSSHSFHSNSIDHSSPAKSDLVKMGSGHQALLSGKATPGSQLIRIPHSPSTSSASTTVFSLHSSPSQFLNSMSLASSTSAPTSAFATVNTSACFRNPIPTMDLSGYVPAFSHCEELLELFWPRLLATRIARELARLEEEIEECRLVESTTSSSSQHLVNGNLELTSSMLGSYKYVYNLILGP</sequence>
<dbReference type="EMBL" id="CAAALY010011777">
    <property type="protein sequence ID" value="VEL11430.1"/>
    <property type="molecule type" value="Genomic_DNA"/>
</dbReference>
<reference evidence="1" key="1">
    <citation type="submission" date="2018-11" db="EMBL/GenBank/DDBJ databases">
        <authorList>
            <consortium name="Pathogen Informatics"/>
        </authorList>
    </citation>
    <scope>NUCLEOTIDE SEQUENCE</scope>
</reference>
<evidence type="ECO:0000313" key="2">
    <source>
        <dbReference type="Proteomes" id="UP000784294"/>
    </source>
</evidence>
<accession>A0A448WGW3</accession>
<proteinExistence type="predicted"/>
<gene>
    <name evidence="1" type="ORF">PXEA_LOCUS4870</name>
</gene>
<evidence type="ECO:0000313" key="1">
    <source>
        <dbReference type="EMBL" id="VEL11430.1"/>
    </source>
</evidence>
<comment type="caution">
    <text evidence="1">The sequence shown here is derived from an EMBL/GenBank/DDBJ whole genome shotgun (WGS) entry which is preliminary data.</text>
</comment>
<name>A0A448WGW3_9PLAT</name>
<dbReference type="AlphaFoldDB" id="A0A448WGW3"/>
<dbReference type="Proteomes" id="UP000784294">
    <property type="component" value="Unassembled WGS sequence"/>
</dbReference>
<keyword evidence="2" id="KW-1185">Reference proteome</keyword>
<protein>
    <submittedName>
        <fullName evidence="1">Uncharacterized protein</fullName>
    </submittedName>
</protein>